<feature type="transmembrane region" description="Helical" evidence="1">
    <location>
        <begin position="211"/>
        <end position="227"/>
    </location>
</feature>
<gene>
    <name evidence="2" type="ORF">TPR58_03765</name>
</gene>
<proteinExistence type="predicted"/>
<sequence length="266" mass="27602">MATVQDRSQPVSALSRAAPLLCAIVQILIPLLPLAGIGQPIGDQSDGARTLITPAGWAFSIWGALYTGTLVFAVYQALPARRDDALLKWVRWPAAGAFLGNGLWALYTQSLGLGSASVAIILFTLLCLLHCFRVFANWAVPFTGGERWCVVLPLSALASWLTVASIVNIAATLRYYGIEGDGAAPLIAAAVLVVAGIIVAAALISARGNPPYAIVFLWALAAIYAASGRAEPMVAGGAGIAAILAIGATLIGLQRGGGRHWFGTAR</sequence>
<feature type="transmembrane region" description="Helical" evidence="1">
    <location>
        <begin position="17"/>
        <end position="37"/>
    </location>
</feature>
<dbReference type="Proteomes" id="UP001427805">
    <property type="component" value="Unassembled WGS sequence"/>
</dbReference>
<comment type="caution">
    <text evidence="2">The sequence shown here is derived from an EMBL/GenBank/DDBJ whole genome shotgun (WGS) entry which is preliminary data.</text>
</comment>
<reference evidence="2 3" key="1">
    <citation type="submission" date="2024-05" db="EMBL/GenBank/DDBJ databases">
        <title>Sphingomonas sp. HF-S3 16S ribosomal RNA gene Genome sequencing and assembly.</title>
        <authorList>
            <person name="Lee H."/>
        </authorList>
    </citation>
    <scope>NUCLEOTIDE SEQUENCE [LARGE SCALE GENOMIC DNA]</scope>
    <source>
        <strain evidence="2 3">HF-S3</strain>
    </source>
</reference>
<accession>A0ABV0B501</accession>
<keyword evidence="1" id="KW-1133">Transmembrane helix</keyword>
<dbReference type="EMBL" id="JBDIZK010000002">
    <property type="protein sequence ID" value="MEN3746272.1"/>
    <property type="molecule type" value="Genomic_DNA"/>
</dbReference>
<name>A0ABV0B501_9SPHN</name>
<keyword evidence="3" id="KW-1185">Reference proteome</keyword>
<evidence type="ECO:0008006" key="4">
    <source>
        <dbReference type="Google" id="ProtNLM"/>
    </source>
</evidence>
<feature type="transmembrane region" description="Helical" evidence="1">
    <location>
        <begin position="90"/>
        <end position="107"/>
    </location>
</feature>
<dbReference type="RefSeq" id="WP_346245278.1">
    <property type="nucleotide sequence ID" value="NZ_JBDIZK010000002.1"/>
</dbReference>
<protein>
    <recommendedName>
        <fullName evidence="4">Tryptophan-rich sensory protein</fullName>
    </recommendedName>
</protein>
<feature type="transmembrane region" description="Helical" evidence="1">
    <location>
        <begin position="148"/>
        <end position="171"/>
    </location>
</feature>
<feature type="transmembrane region" description="Helical" evidence="1">
    <location>
        <begin position="233"/>
        <end position="253"/>
    </location>
</feature>
<evidence type="ECO:0000256" key="1">
    <source>
        <dbReference type="SAM" id="Phobius"/>
    </source>
</evidence>
<keyword evidence="1" id="KW-0472">Membrane</keyword>
<dbReference type="PANTHER" id="PTHR33802">
    <property type="entry name" value="SI:CH211-161H7.5-RELATED"/>
    <property type="match status" value="1"/>
</dbReference>
<evidence type="ECO:0000313" key="3">
    <source>
        <dbReference type="Proteomes" id="UP001427805"/>
    </source>
</evidence>
<feature type="transmembrane region" description="Helical" evidence="1">
    <location>
        <begin position="183"/>
        <end position="204"/>
    </location>
</feature>
<keyword evidence="1" id="KW-0812">Transmembrane</keyword>
<feature type="transmembrane region" description="Helical" evidence="1">
    <location>
        <begin position="113"/>
        <end position="136"/>
    </location>
</feature>
<feature type="transmembrane region" description="Helical" evidence="1">
    <location>
        <begin position="57"/>
        <end position="78"/>
    </location>
</feature>
<organism evidence="2 3">
    <name type="scientific">Sphingomonas rustica</name>
    <dbReference type="NCBI Taxonomy" id="3103142"/>
    <lineage>
        <taxon>Bacteria</taxon>
        <taxon>Pseudomonadati</taxon>
        <taxon>Pseudomonadota</taxon>
        <taxon>Alphaproteobacteria</taxon>
        <taxon>Sphingomonadales</taxon>
        <taxon>Sphingomonadaceae</taxon>
        <taxon>Sphingomonas</taxon>
    </lineage>
</organism>
<evidence type="ECO:0000313" key="2">
    <source>
        <dbReference type="EMBL" id="MEN3746272.1"/>
    </source>
</evidence>
<dbReference type="PANTHER" id="PTHR33802:SF1">
    <property type="entry name" value="XK-RELATED PROTEIN"/>
    <property type="match status" value="1"/>
</dbReference>